<comment type="catalytic activity">
    <reaction evidence="7">
        <text>an N(1)-methylpseudouridine in rRNA + S-adenosyl-L-methionine = N(1)-methyl-N(3)-[(3S)-3-amino-3-carboxypropyl]pseudouridine in rRNA + S-methyl-5'-thioadenosine + H(+)</text>
        <dbReference type="Rhea" id="RHEA:63296"/>
        <dbReference type="Rhea" id="RHEA-COMP:11634"/>
        <dbReference type="Rhea" id="RHEA-COMP:16310"/>
        <dbReference type="ChEBI" id="CHEBI:15378"/>
        <dbReference type="ChEBI" id="CHEBI:17509"/>
        <dbReference type="ChEBI" id="CHEBI:59789"/>
        <dbReference type="ChEBI" id="CHEBI:74890"/>
        <dbReference type="ChEBI" id="CHEBI:146234"/>
        <dbReference type="EC" id="2.5.1.157"/>
    </reaction>
</comment>
<reference evidence="10" key="1">
    <citation type="journal article" date="2014" name="Genome Biol. Evol.">
        <title>Pangenome evidence for extensive interdomain horizontal transfer affecting lineage core and shell genes in uncultured planktonic thaumarchaeota and euryarchaeota.</title>
        <authorList>
            <person name="Deschamps P."/>
            <person name="Zivanovic Y."/>
            <person name="Moreira D."/>
            <person name="Rodriguez-Valera F."/>
            <person name="Lopez-Garcia P."/>
        </authorList>
    </citation>
    <scope>NUCLEOTIDE SEQUENCE</scope>
</reference>
<comment type="subcellular location">
    <subcellularLocation>
        <location evidence="7">Cytoplasm</location>
    </subcellularLocation>
</comment>
<evidence type="ECO:0000256" key="6">
    <source>
        <dbReference type="ARBA" id="ARBA00022691"/>
    </source>
</evidence>
<dbReference type="PANTHER" id="PTHR20426:SF0">
    <property type="entry name" value="18S RRNA AMINOCARBOXYPROPYLTRANSFERASE"/>
    <property type="match status" value="1"/>
</dbReference>
<gene>
    <name evidence="10" type="primary">TSR3</name>
</gene>
<dbReference type="HAMAP" id="MF_01116">
    <property type="entry name" value="TSR3"/>
    <property type="match status" value="1"/>
</dbReference>
<dbReference type="GO" id="GO:1904047">
    <property type="term" value="F:S-adenosyl-L-methionine binding"/>
    <property type="evidence" value="ECO:0007669"/>
    <property type="project" value="UniProtKB-UniRule"/>
</dbReference>
<evidence type="ECO:0000259" key="8">
    <source>
        <dbReference type="Pfam" id="PF04034"/>
    </source>
</evidence>
<comment type="function">
    <text evidence="7">Aminocarboxypropyltransferase that catalyzes the aminocarboxypropyl transfer on pseudouridine corresponding to position 914 in M.jannaschii 16S rRNA. It constitutes the last step in biosynthesis of the hypermodified N1-methyl-N3-(3-amino-3-carboxypropyl) pseudouridine (m1acp3-Psi).</text>
</comment>
<keyword evidence="4 7" id="KW-0698">rRNA processing</keyword>
<evidence type="ECO:0000256" key="1">
    <source>
        <dbReference type="ARBA" id="ARBA00014114"/>
    </source>
</evidence>
<evidence type="ECO:0000256" key="2">
    <source>
        <dbReference type="ARBA" id="ARBA00022490"/>
    </source>
</evidence>
<keyword evidence="6 7" id="KW-0949">S-adenosyl-L-methionine</keyword>
<evidence type="ECO:0000256" key="4">
    <source>
        <dbReference type="ARBA" id="ARBA00022552"/>
    </source>
</evidence>
<keyword evidence="3 7" id="KW-0690">Ribosome biogenesis</keyword>
<dbReference type="AlphaFoldDB" id="A0A075I585"/>
<dbReference type="EC" id="2.5.1.157" evidence="7"/>
<evidence type="ECO:0000313" key="10">
    <source>
        <dbReference type="EMBL" id="AIF21068.1"/>
    </source>
</evidence>
<dbReference type="GO" id="GO:0005737">
    <property type="term" value="C:cytoplasm"/>
    <property type="evidence" value="ECO:0007669"/>
    <property type="project" value="UniProtKB-SubCell"/>
</dbReference>
<feature type="binding site" evidence="7">
    <location>
        <position position="84"/>
    </location>
    <ligand>
        <name>S-adenosyl-L-methionine</name>
        <dbReference type="ChEBI" id="CHEBI:59789"/>
    </ligand>
</feature>
<dbReference type="InterPro" id="IPR007177">
    <property type="entry name" value="Tsr3_C"/>
</dbReference>
<evidence type="ECO:0000256" key="7">
    <source>
        <dbReference type="HAMAP-Rule" id="MF_01116"/>
    </source>
</evidence>
<name>A0A075I585_9EURY</name>
<evidence type="ECO:0000259" key="9">
    <source>
        <dbReference type="Pfam" id="PF04068"/>
    </source>
</evidence>
<dbReference type="Pfam" id="PF04034">
    <property type="entry name" value="Ribo_biogen_C"/>
    <property type="match status" value="1"/>
</dbReference>
<feature type="domain" description="RNase L inhibitor RLI-like possible metal-binding" evidence="9">
    <location>
        <begin position="17"/>
        <end position="41"/>
    </location>
</feature>
<dbReference type="GO" id="GO:0106388">
    <property type="term" value="F:rRNA small subunit aminocarboxypropyltransferase activity"/>
    <property type="evidence" value="ECO:0007669"/>
    <property type="project" value="UniProtKB-EC"/>
</dbReference>
<dbReference type="Pfam" id="PF04068">
    <property type="entry name" value="Fer4_RLI"/>
    <property type="match status" value="1"/>
</dbReference>
<dbReference type="NCBIfam" id="NF002621">
    <property type="entry name" value="PRK02287.1"/>
    <property type="match status" value="1"/>
</dbReference>
<keyword evidence="5 7" id="KW-0808">Transferase</keyword>
<sequence>MMFTTTSFHGGNELDDVPLHVIHLEQDDPKKCTSRRMERFGHCRMHTDIRRSPKRGILLDPLAGRLLGPDDRAGIERGGALVGLDCSWKQIDESIEYLNKRTRLNGRTLPVVLAANPVSWGKPGRLSNAEAFAVSLVLLGRWEQARRIMQPFNYSDQFFQLNEQPLEAYSNASTNEQLAELQWEFFDKPDSE</sequence>
<dbReference type="GO" id="GO:0000455">
    <property type="term" value="P:enzyme-directed rRNA pseudouridine synthesis"/>
    <property type="evidence" value="ECO:0007669"/>
    <property type="project" value="UniProtKB-UniRule"/>
</dbReference>
<feature type="binding site" evidence="7">
    <location>
        <position position="33"/>
    </location>
    <ligand>
        <name>S-adenosyl-L-methionine</name>
        <dbReference type="ChEBI" id="CHEBI:59789"/>
    </ligand>
</feature>
<keyword evidence="2 7" id="KW-0963">Cytoplasm</keyword>
<evidence type="ECO:0000256" key="5">
    <source>
        <dbReference type="ARBA" id="ARBA00022679"/>
    </source>
</evidence>
<organism evidence="10">
    <name type="scientific">uncultured marine group II/III euryarchaeote KM3_98_B01</name>
    <dbReference type="NCBI Taxonomy" id="1456546"/>
    <lineage>
        <taxon>Archaea</taxon>
        <taxon>Methanobacteriati</taxon>
        <taxon>Methanobacteriota</taxon>
        <taxon>environmental samples</taxon>
    </lineage>
</organism>
<dbReference type="PANTHER" id="PTHR20426">
    <property type="entry name" value="RIBOSOME BIOGENESIS PROTEIN TSR3 HOMOLOG"/>
    <property type="match status" value="1"/>
</dbReference>
<dbReference type="InterPro" id="IPR007209">
    <property type="entry name" value="RNaseL-inhib-like_metal-bd_dom"/>
</dbReference>
<protein>
    <recommendedName>
        <fullName evidence="1 7">16S rRNA aminocarboxypropyltransferase</fullName>
        <ecNumber evidence="7">2.5.1.157</ecNumber>
    </recommendedName>
</protein>
<accession>A0A075I585</accession>
<feature type="domain" description="16S/18S rRNA aminocarboxypropyltransferase Tsr3 C-terminal" evidence="8">
    <location>
        <begin position="57"/>
        <end position="185"/>
    </location>
</feature>
<feature type="binding site" evidence="7">
    <location>
        <position position="109"/>
    </location>
    <ligand>
        <name>S-adenosyl-L-methionine</name>
        <dbReference type="ChEBI" id="CHEBI:59789"/>
    </ligand>
</feature>
<dbReference type="InterPro" id="IPR022968">
    <property type="entry name" value="Tsr3-like"/>
</dbReference>
<evidence type="ECO:0000256" key="3">
    <source>
        <dbReference type="ARBA" id="ARBA00022517"/>
    </source>
</evidence>
<comment type="caution">
    <text evidence="7">Lacks conserved residue(s) required for the propagation of feature annotation.</text>
</comment>
<comment type="similarity">
    <text evidence="7">Belongs to the TDD superfamily. TSR3 family.</text>
</comment>
<dbReference type="EMBL" id="KF901181">
    <property type="protein sequence ID" value="AIF21068.1"/>
    <property type="molecule type" value="Genomic_DNA"/>
</dbReference>
<proteinExistence type="inferred from homology"/>